<evidence type="ECO:0000313" key="2">
    <source>
        <dbReference type="EMBL" id="SDO03527.1"/>
    </source>
</evidence>
<evidence type="ECO:0000256" key="1">
    <source>
        <dbReference type="ARBA" id="ARBA00010617"/>
    </source>
</evidence>
<dbReference type="PRINTS" id="PR00359">
    <property type="entry name" value="BP450"/>
</dbReference>
<dbReference type="RefSeq" id="WP_143022533.1">
    <property type="nucleotide sequence ID" value="NZ_FNIX01000001.1"/>
</dbReference>
<protein>
    <submittedName>
        <fullName evidence="2">Uncharacterized protein</fullName>
    </submittedName>
</protein>
<gene>
    <name evidence="2" type="ORF">SAMN05421507_1011122</name>
</gene>
<evidence type="ECO:0000313" key="3">
    <source>
        <dbReference type="Proteomes" id="UP000199691"/>
    </source>
</evidence>
<dbReference type="SUPFAM" id="SSF48264">
    <property type="entry name" value="Cytochrome P450"/>
    <property type="match status" value="1"/>
</dbReference>
<comment type="similarity">
    <text evidence="1">Belongs to the cytochrome P450 family.</text>
</comment>
<dbReference type="PANTHER" id="PTHR46696:SF1">
    <property type="entry name" value="CYTOCHROME P450 YJIB-RELATED"/>
    <property type="match status" value="1"/>
</dbReference>
<dbReference type="GO" id="GO:0005506">
    <property type="term" value="F:iron ion binding"/>
    <property type="evidence" value="ECO:0007669"/>
    <property type="project" value="InterPro"/>
</dbReference>
<dbReference type="STRING" id="641025.SAMN05421507_1011122"/>
<sequence>MPSSTAERHARFRYLRERSPVHFDADIGGWCISRYDDVRTVLGVDAGGPQPPPKRAIARALKVARPAITMSTVELLDADDATFAQSVAATAAEAFTLTHGVEAFAPSALATTRGFLTNALRALHEHPGQAALLRADPGLAADAVEELLRFDTPVPVAPVRRTPLPVVLSGRTVEAGEVLVPLVAAANRCTVRYPGADRLDLRRRPTGVLSSCGTGAAIARLTGEIALVRRLRATAR</sequence>
<keyword evidence="3" id="KW-1185">Reference proteome</keyword>
<dbReference type="GO" id="GO:0020037">
    <property type="term" value="F:heme binding"/>
    <property type="evidence" value="ECO:0007669"/>
    <property type="project" value="InterPro"/>
</dbReference>
<dbReference type="AlphaFoldDB" id="A0A1H0G9F6"/>
<dbReference type="PANTHER" id="PTHR46696">
    <property type="entry name" value="P450, PUTATIVE (EUROFUNG)-RELATED"/>
    <property type="match status" value="1"/>
</dbReference>
<dbReference type="OrthoDB" id="3683767at2"/>
<proteinExistence type="inferred from homology"/>
<dbReference type="Gene3D" id="1.10.630.10">
    <property type="entry name" value="Cytochrome P450"/>
    <property type="match status" value="1"/>
</dbReference>
<dbReference type="GO" id="GO:0004497">
    <property type="term" value="F:monooxygenase activity"/>
    <property type="evidence" value="ECO:0007669"/>
    <property type="project" value="InterPro"/>
</dbReference>
<dbReference type="InterPro" id="IPR036396">
    <property type="entry name" value="Cyt_P450_sf"/>
</dbReference>
<reference evidence="3" key="1">
    <citation type="submission" date="2016-10" db="EMBL/GenBank/DDBJ databases">
        <authorList>
            <person name="Varghese N."/>
            <person name="Submissions S."/>
        </authorList>
    </citation>
    <scope>NUCLEOTIDE SEQUENCE [LARGE SCALE GENOMIC DNA]</scope>
    <source>
        <strain evidence="3">CGMCC 4.6609</strain>
    </source>
</reference>
<dbReference type="InterPro" id="IPR002397">
    <property type="entry name" value="Cyt_P450_B"/>
</dbReference>
<dbReference type="EMBL" id="FNIX01000001">
    <property type="protein sequence ID" value="SDO03527.1"/>
    <property type="molecule type" value="Genomic_DNA"/>
</dbReference>
<organism evidence="2 3">
    <name type="scientific">Lentzea jiangxiensis</name>
    <dbReference type="NCBI Taxonomy" id="641025"/>
    <lineage>
        <taxon>Bacteria</taxon>
        <taxon>Bacillati</taxon>
        <taxon>Actinomycetota</taxon>
        <taxon>Actinomycetes</taxon>
        <taxon>Pseudonocardiales</taxon>
        <taxon>Pseudonocardiaceae</taxon>
        <taxon>Lentzea</taxon>
    </lineage>
</organism>
<dbReference type="GO" id="GO:0016705">
    <property type="term" value="F:oxidoreductase activity, acting on paired donors, with incorporation or reduction of molecular oxygen"/>
    <property type="evidence" value="ECO:0007669"/>
    <property type="project" value="InterPro"/>
</dbReference>
<accession>A0A1H0G9F6</accession>
<dbReference type="Proteomes" id="UP000199691">
    <property type="component" value="Unassembled WGS sequence"/>
</dbReference>
<name>A0A1H0G9F6_9PSEU</name>